<dbReference type="Pfam" id="PF18884">
    <property type="entry name" value="TSP3_bac"/>
    <property type="match status" value="9"/>
</dbReference>
<feature type="compositionally biased region" description="Acidic residues" evidence="5">
    <location>
        <begin position="535"/>
        <end position="549"/>
    </location>
</feature>
<feature type="compositionally biased region" description="Acidic residues" evidence="5">
    <location>
        <begin position="558"/>
        <end position="571"/>
    </location>
</feature>
<feature type="compositionally biased region" description="Acidic residues" evidence="5">
    <location>
        <begin position="481"/>
        <end position="495"/>
    </location>
</feature>
<feature type="region of interest" description="Disordered" evidence="5">
    <location>
        <begin position="368"/>
        <end position="620"/>
    </location>
</feature>
<keyword evidence="2" id="KW-0964">Secreted</keyword>
<sequence length="620" mass="64966">MPKTTFRMLRVWLFYVVLMSVPLAALTAQQTANSVIFQQNVDNATNATGVNGQFATLSSDSGFLLEPREDGILELGYPSTLEGNTPSYIRLDFDDGLLEALVQGSLGNLIIDLSESLLLGDHYFNVIAKQNNQVVYSGSTENFPADERFKIVVDKDDNFFAALSPPDSYNQIRVEDVTSSLVGLGVENSMNIYHSLYYSQPQEGCYSPAFTSGDASGISLDVLGLGGAGISNPGAAIDGELSSFSEISHGTLGVASSISQIFYLPNPAAASDNFRLSFKTDGSLLSVGILDNLQIIVYSNNTQVYTASASTLIDAELLTSLQDNEVISLVVNPTSGFDKIEIELNALVDVSLEQSVDIHDITIAAEGCDLDNDADNDGLTDDEEAEIGTDPNDPDTDGDGINDGDEVGNGSDPLDPCDPDATAGPCDQDKDGLTNDEETELGTDPTNPDTDGDGIGDGDEVGNGSDPLNPCDPDATAGPCDQDEDGLTNDEEVDLGTDPTIPDTDGDGISDGDEVGNGSDPLNPCDPDPTAGPCDQDEDGLTNDEEVDLGTDPTNPDTDGDGINDGDEVDNGSDPLDPCDPDATAGPCDQDDDGLTNDEEAEIGTDPTDPDTDGDGINDG</sequence>
<name>A0ABU3C6L2_9FLAO</name>
<keyword evidence="3 6" id="KW-0732">Signal</keyword>
<feature type="signal peptide" evidence="6">
    <location>
        <begin position="1"/>
        <end position="24"/>
    </location>
</feature>
<evidence type="ECO:0000256" key="1">
    <source>
        <dbReference type="ARBA" id="ARBA00004613"/>
    </source>
</evidence>
<keyword evidence="4" id="KW-0106">Calcium</keyword>
<keyword evidence="8" id="KW-1185">Reference proteome</keyword>
<evidence type="ECO:0000256" key="3">
    <source>
        <dbReference type="ARBA" id="ARBA00022729"/>
    </source>
</evidence>
<evidence type="ECO:0000256" key="2">
    <source>
        <dbReference type="ARBA" id="ARBA00022525"/>
    </source>
</evidence>
<proteinExistence type="predicted"/>
<dbReference type="EMBL" id="JAVRHQ010000002">
    <property type="protein sequence ID" value="MDT0641957.1"/>
    <property type="molecule type" value="Genomic_DNA"/>
</dbReference>
<feature type="chain" id="PRO_5047062598" evidence="6">
    <location>
        <begin position="25"/>
        <end position="620"/>
    </location>
</feature>
<evidence type="ECO:0000256" key="6">
    <source>
        <dbReference type="SAM" id="SignalP"/>
    </source>
</evidence>
<comment type="subcellular location">
    <subcellularLocation>
        <location evidence="1">Secreted</location>
    </subcellularLocation>
</comment>
<dbReference type="InterPro" id="IPR053180">
    <property type="entry name" value="Ca-binding_acidic-repeat"/>
</dbReference>
<reference evidence="7 8" key="1">
    <citation type="submission" date="2023-09" db="EMBL/GenBank/DDBJ databases">
        <authorList>
            <person name="Rey-Velasco X."/>
        </authorList>
    </citation>
    <scope>NUCLEOTIDE SEQUENCE [LARGE SCALE GENOMIC DNA]</scope>
    <source>
        <strain evidence="7 8">F363</strain>
    </source>
</reference>
<evidence type="ECO:0000313" key="7">
    <source>
        <dbReference type="EMBL" id="MDT0641957.1"/>
    </source>
</evidence>
<feature type="compositionally biased region" description="Acidic residues" evidence="5">
    <location>
        <begin position="504"/>
        <end position="514"/>
    </location>
</feature>
<dbReference type="InterPro" id="IPR059100">
    <property type="entry name" value="TSP3_bac"/>
</dbReference>
<feature type="compositionally biased region" description="Acidic residues" evidence="5">
    <location>
        <begin position="589"/>
        <end position="620"/>
    </location>
</feature>
<organism evidence="7 8">
    <name type="scientific">Autumnicola tepida</name>
    <dbReference type="NCBI Taxonomy" id="3075595"/>
    <lineage>
        <taxon>Bacteria</taxon>
        <taxon>Pseudomonadati</taxon>
        <taxon>Bacteroidota</taxon>
        <taxon>Flavobacteriia</taxon>
        <taxon>Flavobacteriales</taxon>
        <taxon>Flavobacteriaceae</taxon>
        <taxon>Autumnicola</taxon>
    </lineage>
</organism>
<dbReference type="PANTHER" id="PTHR37467">
    <property type="entry name" value="EXPORTED CALCIUM-BINDING GLYCOPROTEIN-RELATED"/>
    <property type="match status" value="1"/>
</dbReference>
<gene>
    <name evidence="7" type="ORF">RM553_03845</name>
</gene>
<accession>A0ABU3C6L2</accession>
<feature type="compositionally biased region" description="Acidic residues" evidence="5">
    <location>
        <begin position="368"/>
        <end position="406"/>
    </location>
</feature>
<comment type="caution">
    <text evidence="7">The sequence shown here is derived from an EMBL/GenBank/DDBJ whole genome shotgun (WGS) entry which is preliminary data.</text>
</comment>
<evidence type="ECO:0000256" key="5">
    <source>
        <dbReference type="SAM" id="MobiDB-lite"/>
    </source>
</evidence>
<feature type="compositionally biased region" description="Acidic residues" evidence="5">
    <location>
        <begin position="450"/>
        <end position="460"/>
    </location>
</feature>
<dbReference type="Proteomes" id="UP001262889">
    <property type="component" value="Unassembled WGS sequence"/>
</dbReference>
<evidence type="ECO:0000256" key="4">
    <source>
        <dbReference type="ARBA" id="ARBA00022837"/>
    </source>
</evidence>
<dbReference type="PANTHER" id="PTHR37467:SF1">
    <property type="entry name" value="EXPORTED CALCIUM-BINDING GLYCOPROTEIN"/>
    <property type="match status" value="1"/>
</dbReference>
<protein>
    <submittedName>
        <fullName evidence="7">Uncharacterized protein</fullName>
    </submittedName>
</protein>
<feature type="non-terminal residue" evidence="7">
    <location>
        <position position="620"/>
    </location>
</feature>
<evidence type="ECO:0000313" key="8">
    <source>
        <dbReference type="Proteomes" id="UP001262889"/>
    </source>
</evidence>